<dbReference type="PANTHER" id="PTHR30460:SF0">
    <property type="entry name" value="MODERATE CONDUCTANCE MECHANOSENSITIVE CHANNEL YBIO"/>
    <property type="match status" value="1"/>
</dbReference>
<protein>
    <submittedName>
        <fullName evidence="10">Small conductance mechanosensitive channel</fullName>
    </submittedName>
</protein>
<dbReference type="Gene3D" id="1.10.287.1260">
    <property type="match status" value="1"/>
</dbReference>
<feature type="transmembrane region" description="Helical" evidence="7">
    <location>
        <begin position="77"/>
        <end position="100"/>
    </location>
</feature>
<dbReference type="GO" id="GO:0005886">
    <property type="term" value="C:plasma membrane"/>
    <property type="evidence" value="ECO:0007669"/>
    <property type="project" value="UniProtKB-SubCell"/>
</dbReference>
<feature type="transmembrane region" description="Helical" evidence="7">
    <location>
        <begin position="151"/>
        <end position="171"/>
    </location>
</feature>
<evidence type="ECO:0000259" key="8">
    <source>
        <dbReference type="Pfam" id="PF00924"/>
    </source>
</evidence>
<keyword evidence="6 7" id="KW-0472">Membrane</keyword>
<comment type="subcellular location">
    <subcellularLocation>
        <location evidence="1">Cell membrane</location>
        <topology evidence="1">Multi-pass membrane protein</topology>
    </subcellularLocation>
</comment>
<evidence type="ECO:0000256" key="1">
    <source>
        <dbReference type="ARBA" id="ARBA00004651"/>
    </source>
</evidence>
<dbReference type="Gene3D" id="3.30.70.100">
    <property type="match status" value="1"/>
</dbReference>
<keyword evidence="3" id="KW-1003">Cell membrane</keyword>
<dbReference type="InterPro" id="IPR049142">
    <property type="entry name" value="MS_channel_1st"/>
</dbReference>
<dbReference type="FunFam" id="2.30.30.60:FF:000001">
    <property type="entry name" value="MscS Mechanosensitive ion channel"/>
    <property type="match status" value="1"/>
</dbReference>
<proteinExistence type="inferred from homology"/>
<dbReference type="FunFam" id="1.10.287.1260:FF:000005">
    <property type="entry name" value="Mechanosensitive ion channel family protein"/>
    <property type="match status" value="1"/>
</dbReference>
<evidence type="ECO:0000256" key="2">
    <source>
        <dbReference type="ARBA" id="ARBA00008017"/>
    </source>
</evidence>
<name>A0A1A9A1F8_9ACTN</name>
<evidence type="ECO:0000259" key="9">
    <source>
        <dbReference type="Pfam" id="PF21088"/>
    </source>
</evidence>
<dbReference type="Gene3D" id="2.30.30.60">
    <property type="match status" value="1"/>
</dbReference>
<evidence type="ECO:0000256" key="6">
    <source>
        <dbReference type="ARBA" id="ARBA00023136"/>
    </source>
</evidence>
<dbReference type="Pfam" id="PF00924">
    <property type="entry name" value="MS_channel_2nd"/>
    <property type="match status" value="1"/>
</dbReference>
<dbReference type="InterPro" id="IPR006685">
    <property type="entry name" value="MscS_channel_2nd"/>
</dbReference>
<organism evidence="10 11">
    <name type="scientific">Micromonospora narathiwatensis</name>
    <dbReference type="NCBI Taxonomy" id="299146"/>
    <lineage>
        <taxon>Bacteria</taxon>
        <taxon>Bacillati</taxon>
        <taxon>Actinomycetota</taxon>
        <taxon>Actinomycetes</taxon>
        <taxon>Micromonosporales</taxon>
        <taxon>Micromonosporaceae</taxon>
        <taxon>Micromonospora</taxon>
    </lineage>
</organism>
<keyword evidence="11" id="KW-1185">Reference proteome</keyword>
<keyword evidence="5 7" id="KW-1133">Transmembrane helix</keyword>
<dbReference type="SUPFAM" id="SSF50182">
    <property type="entry name" value="Sm-like ribonucleoproteins"/>
    <property type="match status" value="1"/>
</dbReference>
<gene>
    <name evidence="10" type="ORF">GA0070621_3593</name>
</gene>
<evidence type="ECO:0000313" key="11">
    <source>
        <dbReference type="Proteomes" id="UP000198765"/>
    </source>
</evidence>
<evidence type="ECO:0000256" key="5">
    <source>
        <dbReference type="ARBA" id="ARBA00022989"/>
    </source>
</evidence>
<dbReference type="Proteomes" id="UP000198765">
    <property type="component" value="Chromosome I"/>
</dbReference>
<dbReference type="PATRIC" id="fig|299146.4.peg.3720"/>
<evidence type="ECO:0000256" key="3">
    <source>
        <dbReference type="ARBA" id="ARBA00022475"/>
    </source>
</evidence>
<dbReference type="GO" id="GO:0008381">
    <property type="term" value="F:mechanosensitive monoatomic ion channel activity"/>
    <property type="evidence" value="ECO:0007669"/>
    <property type="project" value="InterPro"/>
</dbReference>
<dbReference type="PANTHER" id="PTHR30460">
    <property type="entry name" value="MODERATE CONDUCTANCE MECHANOSENSITIVE CHANNEL YBIO"/>
    <property type="match status" value="1"/>
</dbReference>
<dbReference type="InterPro" id="IPR045276">
    <property type="entry name" value="YbiO_bact"/>
</dbReference>
<dbReference type="SUPFAM" id="SSF82861">
    <property type="entry name" value="Mechanosensitive channel protein MscS (YggB), transmembrane region"/>
    <property type="match status" value="1"/>
</dbReference>
<feature type="transmembrane region" description="Helical" evidence="7">
    <location>
        <begin position="177"/>
        <end position="199"/>
    </location>
</feature>
<dbReference type="AlphaFoldDB" id="A0A1A9A1F8"/>
<dbReference type="Pfam" id="PF21088">
    <property type="entry name" value="MS_channel_1st"/>
    <property type="match status" value="1"/>
</dbReference>
<evidence type="ECO:0000256" key="7">
    <source>
        <dbReference type="SAM" id="Phobius"/>
    </source>
</evidence>
<dbReference type="InterPro" id="IPR023408">
    <property type="entry name" value="MscS_beta-dom_sf"/>
</dbReference>
<dbReference type="InterPro" id="IPR010920">
    <property type="entry name" value="LSM_dom_sf"/>
</dbReference>
<evidence type="ECO:0000256" key="4">
    <source>
        <dbReference type="ARBA" id="ARBA00022692"/>
    </source>
</evidence>
<dbReference type="OrthoDB" id="4638917at2"/>
<reference evidence="10 11" key="1">
    <citation type="submission" date="2016-06" db="EMBL/GenBank/DDBJ databases">
        <authorList>
            <person name="Kjaerup R.B."/>
            <person name="Dalgaard T.S."/>
            <person name="Juul-Madsen H.R."/>
        </authorList>
    </citation>
    <scope>NUCLEOTIDE SEQUENCE [LARGE SCALE GENOMIC DNA]</scope>
    <source>
        <strain evidence="10 11">DSM 45248</strain>
    </source>
</reference>
<feature type="domain" description="Mechanosensitive ion channel MscS" evidence="8">
    <location>
        <begin position="198"/>
        <end position="259"/>
    </location>
</feature>
<evidence type="ECO:0000313" key="10">
    <source>
        <dbReference type="EMBL" id="SBT49919.1"/>
    </source>
</evidence>
<keyword evidence="4 7" id="KW-0812">Transmembrane</keyword>
<dbReference type="EMBL" id="LT594324">
    <property type="protein sequence ID" value="SBT49919.1"/>
    <property type="molecule type" value="Genomic_DNA"/>
</dbReference>
<comment type="similarity">
    <text evidence="2">Belongs to the MscS (TC 1.A.23) family.</text>
</comment>
<feature type="domain" description="Mechanosensitive ion channel transmembrane helices 2/3" evidence="9">
    <location>
        <begin position="159"/>
        <end position="196"/>
    </location>
</feature>
<sequence>MTGSAPDGRLPVLCAVGGWGNSRRPVALRYESRVSATDLMLHALAAVDPPSPECQADPWCKNVYDLTHSAWFAEGSYWIVLKPLRVILILLLAFAARWALHRMINRLVRTTTEGSMPTLLKPLRERIPSAAVNPEQFVPERRRQRAEAIGSVLRSMVTAFIFGIALLMVLKEFSFDLAPLLASAGIAGVALGFGAQSLVKDLIAGLFMLIEDQYGVGDNVDLGQATGVVEAVGLRVTTIRDGRGVLWYIRNGEIVRVGNKSQGWALVVVDLPIGFASTEEATAVLRTAAASVAVDPELTSEIVEEPEVLGVEQITVDGAVIRTVVKTTADGQFAVGRELRRRLAEALENSGITAQIAAARLYPGMPNPASGETGAGGPT</sequence>
<dbReference type="InterPro" id="IPR011014">
    <property type="entry name" value="MscS_channel_TM-2"/>
</dbReference>
<accession>A0A1A9A1F8</accession>